<feature type="transmembrane region" description="Helical" evidence="1">
    <location>
        <begin position="96"/>
        <end position="116"/>
    </location>
</feature>
<feature type="transmembrane region" description="Helical" evidence="1">
    <location>
        <begin position="45"/>
        <end position="66"/>
    </location>
</feature>
<dbReference type="Proteomes" id="UP001432039">
    <property type="component" value="Chromosome"/>
</dbReference>
<keyword evidence="1" id="KW-0472">Membrane</keyword>
<proteinExistence type="predicted"/>
<sequence length="167" mass="17196">MITPTLGAVLFGLIFLIWEIAVWYPGVKTLQSSPLPHLGDLLPFLICWSIGALTVMVVGGIVGWAGDTALWGLNTFGDGLLIYGVGAQTGTAPGSAAAPLTQGGLFMTLLILAAFIARRRRGATGSKWRGWLSGIGLGLTGSIARYAAVPLASGANLAGAWLTGMIS</sequence>
<keyword evidence="1" id="KW-0812">Transmembrane</keyword>
<evidence type="ECO:0000256" key="1">
    <source>
        <dbReference type="SAM" id="Phobius"/>
    </source>
</evidence>
<keyword evidence="3" id="KW-1185">Reference proteome</keyword>
<evidence type="ECO:0000313" key="3">
    <source>
        <dbReference type="Proteomes" id="UP001432039"/>
    </source>
</evidence>
<accession>A0ABZ1TFQ6</accession>
<organism evidence="2 3">
    <name type="scientific">Streptomyces virginiae</name>
    <name type="common">Streptomyces cinnamonensis</name>
    <dbReference type="NCBI Taxonomy" id="1961"/>
    <lineage>
        <taxon>Bacteria</taxon>
        <taxon>Bacillati</taxon>
        <taxon>Actinomycetota</taxon>
        <taxon>Actinomycetes</taxon>
        <taxon>Kitasatosporales</taxon>
        <taxon>Streptomycetaceae</taxon>
        <taxon>Streptomyces</taxon>
    </lineage>
</organism>
<gene>
    <name evidence="2" type="ORF">OG517_23420</name>
</gene>
<dbReference type="EMBL" id="CP108090">
    <property type="protein sequence ID" value="WUQ14137.1"/>
    <property type="molecule type" value="Genomic_DNA"/>
</dbReference>
<feature type="transmembrane region" description="Helical" evidence="1">
    <location>
        <begin position="6"/>
        <end position="24"/>
    </location>
</feature>
<keyword evidence="1" id="KW-1133">Transmembrane helix</keyword>
<feature type="transmembrane region" description="Helical" evidence="1">
    <location>
        <begin position="128"/>
        <end position="148"/>
    </location>
</feature>
<protein>
    <submittedName>
        <fullName evidence="2">Uncharacterized protein</fullName>
    </submittedName>
</protein>
<reference evidence="2" key="1">
    <citation type="submission" date="2022-10" db="EMBL/GenBank/DDBJ databases">
        <title>The complete genomes of actinobacterial strains from the NBC collection.</title>
        <authorList>
            <person name="Joergensen T.S."/>
            <person name="Alvarez Arevalo M."/>
            <person name="Sterndorff E.B."/>
            <person name="Faurdal D."/>
            <person name="Vuksanovic O."/>
            <person name="Mourched A.-S."/>
            <person name="Charusanti P."/>
            <person name="Shaw S."/>
            <person name="Blin K."/>
            <person name="Weber T."/>
        </authorList>
    </citation>
    <scope>NUCLEOTIDE SEQUENCE</scope>
    <source>
        <strain evidence="2">NBC_00248</strain>
    </source>
</reference>
<evidence type="ECO:0000313" key="2">
    <source>
        <dbReference type="EMBL" id="WUQ14137.1"/>
    </source>
</evidence>
<name>A0ABZ1TFQ6_STRVG</name>
<dbReference type="RefSeq" id="WP_328962954.1">
    <property type="nucleotide sequence ID" value="NZ_CP108090.1"/>
</dbReference>